<dbReference type="AlphaFoldDB" id="A0A8H6TF79"/>
<dbReference type="PANTHER" id="PTHR14218:SF15">
    <property type="entry name" value="TRIPEPTIDYL-PEPTIDASE 1"/>
    <property type="match status" value="1"/>
</dbReference>
<dbReference type="GO" id="GO:0004175">
    <property type="term" value="F:endopeptidase activity"/>
    <property type="evidence" value="ECO:0007669"/>
    <property type="project" value="TreeGrafter"/>
</dbReference>
<protein>
    <submittedName>
        <fullName evidence="3">Family S53 protease-like protein</fullName>
    </submittedName>
</protein>
<organism evidence="3 4">
    <name type="scientific">Mycena indigotica</name>
    <dbReference type="NCBI Taxonomy" id="2126181"/>
    <lineage>
        <taxon>Eukaryota</taxon>
        <taxon>Fungi</taxon>
        <taxon>Dikarya</taxon>
        <taxon>Basidiomycota</taxon>
        <taxon>Agaricomycotina</taxon>
        <taxon>Agaricomycetes</taxon>
        <taxon>Agaricomycetidae</taxon>
        <taxon>Agaricales</taxon>
        <taxon>Marasmiineae</taxon>
        <taxon>Mycenaceae</taxon>
        <taxon>Mycena</taxon>
    </lineage>
</organism>
<dbReference type="Pfam" id="PF09286">
    <property type="entry name" value="Pro-kuma_activ"/>
    <property type="match status" value="1"/>
</dbReference>
<dbReference type="CDD" id="cd11377">
    <property type="entry name" value="Pro-peptidase_S53"/>
    <property type="match status" value="1"/>
</dbReference>
<comment type="caution">
    <text evidence="3">The sequence shown here is derived from an EMBL/GenBank/DDBJ whole genome shotgun (WGS) entry which is preliminary data.</text>
</comment>
<dbReference type="Proteomes" id="UP000636479">
    <property type="component" value="Unassembled WGS sequence"/>
</dbReference>
<sequence>MVLLSTSFFAALVAVTVATPAERSALVIHERRDTPARGFVKTGPAPPSRELTLHIALKPNNIAGLEEELYAVSDPKSDTLQFTVPVSQASAMLDAEFAKFAHSGSNQTTIRTLQYSLPADLAGHVAYVHPTTSFTNPFATPKIEPYDVKRKQMGLPKGPATQRKNVLGISGFTNEFANFNDLKDFLARFRPDMPSSTKFDVQLLDGGANTQQDHFSLKLHADKKPGFVLSLASKQ</sequence>
<accession>A0A8H6TF79</accession>
<dbReference type="InterPro" id="IPR050819">
    <property type="entry name" value="Tripeptidyl-peptidase_I"/>
</dbReference>
<dbReference type="InterPro" id="IPR015366">
    <property type="entry name" value="S53_propep"/>
</dbReference>
<dbReference type="SMART" id="SM00944">
    <property type="entry name" value="Pro-kuma_activ"/>
    <property type="match status" value="1"/>
</dbReference>
<feature type="domain" description="Peptidase S53 activation" evidence="2">
    <location>
        <begin position="36"/>
        <end position="134"/>
    </location>
</feature>
<dbReference type="OrthoDB" id="3044775at2759"/>
<dbReference type="RefSeq" id="XP_037226182.1">
    <property type="nucleotide sequence ID" value="XM_037358272.1"/>
</dbReference>
<keyword evidence="3" id="KW-0378">Hydrolase</keyword>
<dbReference type="PANTHER" id="PTHR14218">
    <property type="entry name" value="PROTEASE S8 TRIPEPTIDYL PEPTIDASE I CLN2"/>
    <property type="match status" value="1"/>
</dbReference>
<keyword evidence="4" id="KW-1185">Reference proteome</keyword>
<dbReference type="SUPFAM" id="SSF54897">
    <property type="entry name" value="Protease propeptides/inhibitors"/>
    <property type="match status" value="1"/>
</dbReference>
<dbReference type="EMBL" id="JACAZF010000001">
    <property type="protein sequence ID" value="KAF7316159.1"/>
    <property type="molecule type" value="Genomic_DNA"/>
</dbReference>
<dbReference type="GO" id="GO:0008240">
    <property type="term" value="F:tripeptidyl-peptidase activity"/>
    <property type="evidence" value="ECO:0007669"/>
    <property type="project" value="TreeGrafter"/>
</dbReference>
<evidence type="ECO:0000313" key="3">
    <source>
        <dbReference type="EMBL" id="KAF7316159.1"/>
    </source>
</evidence>
<reference evidence="3" key="1">
    <citation type="submission" date="2020-05" db="EMBL/GenBank/DDBJ databases">
        <title>Mycena genomes resolve the evolution of fungal bioluminescence.</title>
        <authorList>
            <person name="Tsai I.J."/>
        </authorList>
    </citation>
    <scope>NUCLEOTIDE SEQUENCE</scope>
    <source>
        <strain evidence="3">171206Taipei</strain>
    </source>
</reference>
<evidence type="ECO:0000313" key="4">
    <source>
        <dbReference type="Proteomes" id="UP000636479"/>
    </source>
</evidence>
<dbReference type="GO" id="GO:0006508">
    <property type="term" value="P:proteolysis"/>
    <property type="evidence" value="ECO:0007669"/>
    <property type="project" value="UniProtKB-KW"/>
</dbReference>
<dbReference type="GeneID" id="59340788"/>
<evidence type="ECO:0000256" key="1">
    <source>
        <dbReference type="SAM" id="SignalP"/>
    </source>
</evidence>
<name>A0A8H6TF79_9AGAR</name>
<keyword evidence="3" id="KW-0645">Protease</keyword>
<gene>
    <name evidence="3" type="ORF">MIND_00134100</name>
</gene>
<proteinExistence type="predicted"/>
<evidence type="ECO:0000259" key="2">
    <source>
        <dbReference type="SMART" id="SM00944"/>
    </source>
</evidence>
<feature type="chain" id="PRO_5034271389" evidence="1">
    <location>
        <begin position="19"/>
        <end position="235"/>
    </location>
</feature>
<feature type="signal peptide" evidence="1">
    <location>
        <begin position="1"/>
        <end position="18"/>
    </location>
</feature>
<keyword evidence="1" id="KW-0732">Signal</keyword>